<name>A0ABU4RVT9_9HYPH</name>
<dbReference type="GO" id="GO:0016740">
    <property type="term" value="F:transferase activity"/>
    <property type="evidence" value="ECO:0007669"/>
    <property type="project" value="UniProtKB-KW"/>
</dbReference>
<dbReference type="InterPro" id="IPR055066">
    <property type="entry name" value="AASDHPPT_N"/>
</dbReference>
<comment type="similarity">
    <text evidence="1">Belongs to the P-Pant transferase superfamily. Gsp/Sfp/HetI/AcpT family.</text>
</comment>
<sequence length="241" mass="26051">MTGAAAIDLYVMPVAPEADPRGILPLLDHAEQKRAARYRRVQDRLSYIAAHALLRVMLGHRLGVEPPALRFSSRPGGKPVLESGFETIPFSLSHSAGVVAVALGCDVELGVDIEVSPRPRPAGRYAASAFCPDETAMIHGVVEDVARERLFLQFWTLKEAFAKATGRGLSGGLDRVSFAAGPDRPVFHSADDGPTSEWKFAQWSTTDHVLALAARGRDMPRAVQLHVLDEDALRSAPPASR</sequence>
<organism evidence="5 6">
    <name type="scientific">Terrihabitans rhizophilus</name>
    <dbReference type="NCBI Taxonomy" id="3092662"/>
    <lineage>
        <taxon>Bacteria</taxon>
        <taxon>Pseudomonadati</taxon>
        <taxon>Pseudomonadota</taxon>
        <taxon>Alphaproteobacteria</taxon>
        <taxon>Hyphomicrobiales</taxon>
        <taxon>Terrihabitans</taxon>
    </lineage>
</organism>
<comment type="caution">
    <text evidence="5">The sequence shown here is derived from an EMBL/GenBank/DDBJ whole genome shotgun (WGS) entry which is preliminary data.</text>
</comment>
<dbReference type="Gene3D" id="3.90.470.20">
    <property type="entry name" value="4'-phosphopantetheinyl transferase domain"/>
    <property type="match status" value="2"/>
</dbReference>
<feature type="domain" description="4'-phosphopantetheinyl transferase N-terminal" evidence="4">
    <location>
        <begin position="24"/>
        <end position="102"/>
    </location>
</feature>
<dbReference type="Pfam" id="PF22624">
    <property type="entry name" value="AASDHPPT_N"/>
    <property type="match status" value="1"/>
</dbReference>
<dbReference type="InterPro" id="IPR050559">
    <property type="entry name" value="P-Pant_transferase_sf"/>
</dbReference>
<evidence type="ECO:0000256" key="2">
    <source>
        <dbReference type="ARBA" id="ARBA00022679"/>
    </source>
</evidence>
<dbReference type="EMBL" id="JAXAFJ010000008">
    <property type="protein sequence ID" value="MDX6806986.1"/>
    <property type="molecule type" value="Genomic_DNA"/>
</dbReference>
<dbReference type="InterPro" id="IPR008278">
    <property type="entry name" value="4-PPantetheinyl_Trfase_dom"/>
</dbReference>
<dbReference type="RefSeq" id="WP_319845110.1">
    <property type="nucleotide sequence ID" value="NZ_JAXAFJ010000008.1"/>
</dbReference>
<evidence type="ECO:0000256" key="1">
    <source>
        <dbReference type="ARBA" id="ARBA00010990"/>
    </source>
</evidence>
<dbReference type="Proteomes" id="UP001274321">
    <property type="component" value="Unassembled WGS sequence"/>
</dbReference>
<feature type="domain" description="4'-phosphopantetheinyl transferase" evidence="3">
    <location>
        <begin position="109"/>
        <end position="213"/>
    </location>
</feature>
<evidence type="ECO:0000313" key="5">
    <source>
        <dbReference type="EMBL" id="MDX6806986.1"/>
    </source>
</evidence>
<dbReference type="SUPFAM" id="SSF56214">
    <property type="entry name" value="4'-phosphopantetheinyl transferase"/>
    <property type="match status" value="2"/>
</dbReference>
<proteinExistence type="inferred from homology"/>
<dbReference type="Pfam" id="PF01648">
    <property type="entry name" value="ACPS"/>
    <property type="match status" value="1"/>
</dbReference>
<protein>
    <submittedName>
        <fullName evidence="5">4'-phosphopantetheinyl transferase superfamily protein</fullName>
    </submittedName>
</protein>
<accession>A0ABU4RVT9</accession>
<evidence type="ECO:0000259" key="4">
    <source>
        <dbReference type="Pfam" id="PF22624"/>
    </source>
</evidence>
<dbReference type="PANTHER" id="PTHR12215">
    <property type="entry name" value="PHOSPHOPANTETHEINE TRANSFERASE"/>
    <property type="match status" value="1"/>
</dbReference>
<dbReference type="InterPro" id="IPR037143">
    <property type="entry name" value="4-PPantetheinyl_Trfase_dom_sf"/>
</dbReference>
<keyword evidence="6" id="KW-1185">Reference proteome</keyword>
<gene>
    <name evidence="5" type="ORF">SCD90_13010</name>
</gene>
<evidence type="ECO:0000259" key="3">
    <source>
        <dbReference type="Pfam" id="PF01648"/>
    </source>
</evidence>
<evidence type="ECO:0000313" key="6">
    <source>
        <dbReference type="Proteomes" id="UP001274321"/>
    </source>
</evidence>
<dbReference type="PANTHER" id="PTHR12215:SF10">
    <property type="entry name" value="L-AMINOADIPATE-SEMIALDEHYDE DEHYDROGENASE-PHOSPHOPANTETHEINYL TRANSFERASE"/>
    <property type="match status" value="1"/>
</dbReference>
<keyword evidence="2 5" id="KW-0808">Transferase</keyword>
<reference evidence="5 6" key="1">
    <citation type="submission" date="2023-11" db="EMBL/GenBank/DDBJ databases">
        <authorList>
            <person name="Bao R."/>
        </authorList>
    </citation>
    <scope>NUCLEOTIDE SEQUENCE [LARGE SCALE GENOMIC DNA]</scope>
    <source>
        <strain evidence="5 6">PJ23</strain>
    </source>
</reference>